<dbReference type="AlphaFoldDB" id="A0A8S1DLQ2"/>
<dbReference type="Pfam" id="PF01182">
    <property type="entry name" value="Glucosamine_iso"/>
    <property type="match status" value="1"/>
</dbReference>
<accession>A0A8S1DLQ2</accession>
<evidence type="ECO:0000259" key="7">
    <source>
        <dbReference type="Pfam" id="PF01182"/>
    </source>
</evidence>
<keyword evidence="5 6" id="KW-0378">Hydrolase</keyword>
<protein>
    <recommendedName>
        <fullName evidence="4 6">6-phosphogluconolactonase</fullName>
        <shortName evidence="6">6PGL</shortName>
        <ecNumber evidence="4 6">3.1.1.31</ecNumber>
    </recommendedName>
</protein>
<dbReference type="EC" id="3.1.1.31" evidence="4 6"/>
<evidence type="ECO:0000256" key="5">
    <source>
        <dbReference type="ARBA" id="ARBA00022801"/>
    </source>
</evidence>
<dbReference type="EMBL" id="CADEPI010000254">
    <property type="protein sequence ID" value="CAB3381985.1"/>
    <property type="molecule type" value="Genomic_DNA"/>
</dbReference>
<reference evidence="8 9" key="1">
    <citation type="submission" date="2020-04" db="EMBL/GenBank/DDBJ databases">
        <authorList>
            <person name="Alioto T."/>
            <person name="Alioto T."/>
            <person name="Gomez Garrido J."/>
        </authorList>
    </citation>
    <scope>NUCLEOTIDE SEQUENCE [LARGE SCALE GENOMIC DNA]</scope>
</reference>
<evidence type="ECO:0000256" key="2">
    <source>
        <dbReference type="ARBA" id="ARBA00004961"/>
    </source>
</evidence>
<evidence type="ECO:0000256" key="4">
    <source>
        <dbReference type="ARBA" id="ARBA00013198"/>
    </source>
</evidence>
<dbReference type="NCBIfam" id="TIGR01198">
    <property type="entry name" value="pgl"/>
    <property type="match status" value="1"/>
</dbReference>
<dbReference type="Proteomes" id="UP000494165">
    <property type="component" value="Unassembled WGS sequence"/>
</dbReference>
<comment type="function">
    <text evidence="6">Hydrolysis of 6-phosphogluconolactone to 6-phosphogluconate.</text>
</comment>
<name>A0A8S1DLQ2_9INSE</name>
<comment type="caution">
    <text evidence="8">The sequence shown here is derived from an EMBL/GenBank/DDBJ whole genome shotgun (WGS) entry which is preliminary data.</text>
</comment>
<comment type="similarity">
    <text evidence="3 6">Belongs to the glucosamine/galactosamine-6-phosphate isomerase family. 6-phosphogluconolactonase subfamily.</text>
</comment>
<comment type="catalytic activity">
    <reaction evidence="1 6">
        <text>6-phospho-D-glucono-1,5-lactone + H2O = 6-phospho-D-gluconate + H(+)</text>
        <dbReference type="Rhea" id="RHEA:12556"/>
        <dbReference type="ChEBI" id="CHEBI:15377"/>
        <dbReference type="ChEBI" id="CHEBI:15378"/>
        <dbReference type="ChEBI" id="CHEBI:57955"/>
        <dbReference type="ChEBI" id="CHEBI:58759"/>
        <dbReference type="EC" id="3.1.1.31"/>
    </reaction>
</comment>
<dbReference type="PANTHER" id="PTHR11054">
    <property type="entry name" value="6-PHOSPHOGLUCONOLACTONASE"/>
    <property type="match status" value="1"/>
</dbReference>
<comment type="pathway">
    <text evidence="2 6">Carbohydrate degradation; pentose phosphate pathway; D-ribulose 5-phosphate from D-glucose 6-phosphate (oxidative stage): step 2/3.</text>
</comment>
<dbReference type="InterPro" id="IPR005900">
    <property type="entry name" value="6-phosphogluconolactonase_DevB"/>
</dbReference>
<evidence type="ECO:0000256" key="6">
    <source>
        <dbReference type="RuleBase" id="RU365095"/>
    </source>
</evidence>
<evidence type="ECO:0000256" key="3">
    <source>
        <dbReference type="ARBA" id="ARBA00010662"/>
    </source>
</evidence>
<feature type="domain" description="Glucosamine/galactosamine-6-phosphate isomerase" evidence="7">
    <location>
        <begin position="13"/>
        <end position="228"/>
    </location>
</feature>
<evidence type="ECO:0000313" key="9">
    <source>
        <dbReference type="Proteomes" id="UP000494165"/>
    </source>
</evidence>
<dbReference type="GO" id="GO:0017057">
    <property type="term" value="F:6-phosphogluconolactonase activity"/>
    <property type="evidence" value="ECO:0007669"/>
    <property type="project" value="UniProtKB-UniRule"/>
</dbReference>
<dbReference type="InterPro" id="IPR037171">
    <property type="entry name" value="NagB/RpiA_transferase-like"/>
</dbReference>
<dbReference type="FunFam" id="3.40.50.1360:FF:000005">
    <property type="entry name" value="6-phosphogluconolactonase"/>
    <property type="match status" value="1"/>
</dbReference>
<dbReference type="SUPFAM" id="SSF100950">
    <property type="entry name" value="NagB/RpiA/CoA transferase-like"/>
    <property type="match status" value="1"/>
</dbReference>
<organism evidence="8 9">
    <name type="scientific">Cloeon dipterum</name>
    <dbReference type="NCBI Taxonomy" id="197152"/>
    <lineage>
        <taxon>Eukaryota</taxon>
        <taxon>Metazoa</taxon>
        <taxon>Ecdysozoa</taxon>
        <taxon>Arthropoda</taxon>
        <taxon>Hexapoda</taxon>
        <taxon>Insecta</taxon>
        <taxon>Pterygota</taxon>
        <taxon>Palaeoptera</taxon>
        <taxon>Ephemeroptera</taxon>
        <taxon>Pisciforma</taxon>
        <taxon>Baetidae</taxon>
        <taxon>Cloeon</taxon>
    </lineage>
</organism>
<dbReference type="InterPro" id="IPR039104">
    <property type="entry name" value="6PGL"/>
</dbReference>
<dbReference type="OrthoDB" id="432544at2759"/>
<dbReference type="GO" id="GO:0006098">
    <property type="term" value="P:pentose-phosphate shunt"/>
    <property type="evidence" value="ECO:0007669"/>
    <property type="project" value="InterPro"/>
</dbReference>
<dbReference type="PANTHER" id="PTHR11054:SF0">
    <property type="entry name" value="6-PHOSPHOGLUCONOLACTONASE"/>
    <property type="match status" value="1"/>
</dbReference>
<proteinExistence type="inferred from homology"/>
<gene>
    <name evidence="8" type="ORF">CLODIP_2_CD01061</name>
</gene>
<evidence type="ECO:0000256" key="1">
    <source>
        <dbReference type="ARBA" id="ARBA00000832"/>
    </source>
</evidence>
<dbReference type="Gene3D" id="3.40.50.1360">
    <property type="match status" value="1"/>
</dbReference>
<dbReference type="GO" id="GO:0005975">
    <property type="term" value="P:carbohydrate metabolic process"/>
    <property type="evidence" value="ECO:0007669"/>
    <property type="project" value="UniProtKB-UniRule"/>
</dbReference>
<keyword evidence="9" id="KW-1185">Reference proteome</keyword>
<dbReference type="CDD" id="cd01400">
    <property type="entry name" value="6PGL"/>
    <property type="match status" value="1"/>
</dbReference>
<sequence>MSSEAPTIVVVKDEGELVAKLASVIEEAANKSIEEEEIFKIGLSGGSLIKFLEKGLPDIKTDWSKWRFFFCDERIVPEESSDSTYGAYKTALIGKVPITEDQFISVNTDLTAEAAAKDYIQKLAVFFSPDCLPKFHMLLLGVGPDGHTCSLFPNHNLLEETTVWVAPITNSPKPPPARITLTFPVLNNAECCVFAMAGAGKADMVKRILADKENLPAGRVQPEGTCLWILDEAAGAYLKK</sequence>
<dbReference type="InterPro" id="IPR006148">
    <property type="entry name" value="Glc/Gal-6P_isomerase"/>
</dbReference>
<evidence type="ECO:0000313" key="8">
    <source>
        <dbReference type="EMBL" id="CAB3381985.1"/>
    </source>
</evidence>